<protein>
    <submittedName>
        <fullName evidence="2">Uncharacterized protein</fullName>
    </submittedName>
</protein>
<evidence type="ECO:0000256" key="1">
    <source>
        <dbReference type="SAM" id="MobiDB-lite"/>
    </source>
</evidence>
<feature type="region of interest" description="Disordered" evidence="1">
    <location>
        <begin position="23"/>
        <end position="117"/>
    </location>
</feature>
<dbReference type="EMBL" id="PVNP01000032">
    <property type="protein sequence ID" value="PRO74859.1"/>
    <property type="molecule type" value="Genomic_DNA"/>
</dbReference>
<evidence type="ECO:0000313" key="3">
    <source>
        <dbReference type="Proteomes" id="UP000238949"/>
    </source>
</evidence>
<feature type="compositionally biased region" description="Basic and acidic residues" evidence="1">
    <location>
        <begin position="23"/>
        <end position="79"/>
    </location>
</feature>
<dbReference type="RefSeq" id="WP_105933455.1">
    <property type="nucleotide sequence ID" value="NZ_PVNP01000032.1"/>
</dbReference>
<gene>
    <name evidence="2" type="ORF">C6Y40_04010</name>
</gene>
<dbReference type="Proteomes" id="UP000238949">
    <property type="component" value="Unassembled WGS sequence"/>
</dbReference>
<dbReference type="AlphaFoldDB" id="A0A2S9VEI2"/>
<dbReference type="OrthoDB" id="6388981at2"/>
<sequence length="117" mass="13611">MSNDLLFSVLPREGKVPVVVDEKVKRVSKEARAKHLSEDEKETHDEERLISEQEQYKVHEKAPRQEQESSRQQHQKQADEQSAAPAPEDEEELLYDSHGETPEHHHDPDAPHIDIYE</sequence>
<organism evidence="2 3">
    <name type="scientific">Alteromonas alba</name>
    <dbReference type="NCBI Taxonomy" id="2079529"/>
    <lineage>
        <taxon>Bacteria</taxon>
        <taxon>Pseudomonadati</taxon>
        <taxon>Pseudomonadota</taxon>
        <taxon>Gammaproteobacteria</taxon>
        <taxon>Alteromonadales</taxon>
        <taxon>Alteromonadaceae</taxon>
        <taxon>Alteromonas/Salinimonas group</taxon>
        <taxon>Alteromonas</taxon>
    </lineage>
</organism>
<evidence type="ECO:0000313" key="2">
    <source>
        <dbReference type="EMBL" id="PRO74859.1"/>
    </source>
</evidence>
<name>A0A2S9VEI2_9ALTE</name>
<reference evidence="3" key="1">
    <citation type="journal article" date="2020" name="Int. J. Syst. Evol. Microbiol.">
        <title>Alteromonas alba sp. nov., a marine bacterium isolated from the seawater of the West Pacific Ocean.</title>
        <authorList>
            <person name="Sun C."/>
            <person name="Wu Y.-H."/>
            <person name="Xamxidin M."/>
            <person name="Cheng H."/>
            <person name="Xu X.-W."/>
        </authorList>
    </citation>
    <scope>NUCLEOTIDE SEQUENCE [LARGE SCALE GENOMIC DNA]</scope>
    <source>
        <strain evidence="3">190</strain>
    </source>
</reference>
<keyword evidence="3" id="KW-1185">Reference proteome</keyword>
<proteinExistence type="predicted"/>
<accession>A0A2S9VEI2</accession>
<comment type="caution">
    <text evidence="2">The sequence shown here is derived from an EMBL/GenBank/DDBJ whole genome shotgun (WGS) entry which is preliminary data.</text>
</comment>
<feature type="compositionally biased region" description="Basic and acidic residues" evidence="1">
    <location>
        <begin position="95"/>
        <end position="117"/>
    </location>
</feature>